<comment type="caution">
    <text evidence="1">The sequence shown here is derived from an EMBL/GenBank/DDBJ whole genome shotgun (WGS) entry which is preliminary data.</text>
</comment>
<dbReference type="InterPro" id="IPR014718">
    <property type="entry name" value="GH-type_carb-bd"/>
</dbReference>
<reference evidence="1 2" key="1">
    <citation type="journal article" date="2023" name="Commun. Biol.">
        <title>Reorganization of the ancestral sex-determining regions during the evolution of trioecy in Pleodorina starrii.</title>
        <authorList>
            <person name="Takahashi K."/>
            <person name="Suzuki S."/>
            <person name="Kawai-Toyooka H."/>
            <person name="Yamamoto K."/>
            <person name="Hamaji T."/>
            <person name="Ootsuki R."/>
            <person name="Yamaguchi H."/>
            <person name="Kawachi M."/>
            <person name="Higashiyama T."/>
            <person name="Nozaki H."/>
        </authorList>
    </citation>
    <scope>NUCLEOTIDE SEQUENCE [LARGE SCALE GENOMIC DNA]</scope>
    <source>
        <strain evidence="1 2">NIES-4479</strain>
    </source>
</reference>
<evidence type="ECO:0008006" key="3">
    <source>
        <dbReference type="Google" id="ProtNLM"/>
    </source>
</evidence>
<dbReference type="SUPFAM" id="SSF74650">
    <property type="entry name" value="Galactose mutarotase-like"/>
    <property type="match status" value="1"/>
</dbReference>
<dbReference type="GO" id="GO:0030246">
    <property type="term" value="F:carbohydrate binding"/>
    <property type="evidence" value="ECO:0007669"/>
    <property type="project" value="InterPro"/>
</dbReference>
<organism evidence="1 2">
    <name type="scientific">Pleodorina starrii</name>
    <dbReference type="NCBI Taxonomy" id="330485"/>
    <lineage>
        <taxon>Eukaryota</taxon>
        <taxon>Viridiplantae</taxon>
        <taxon>Chlorophyta</taxon>
        <taxon>core chlorophytes</taxon>
        <taxon>Chlorophyceae</taxon>
        <taxon>CS clade</taxon>
        <taxon>Chlamydomonadales</taxon>
        <taxon>Volvocaceae</taxon>
        <taxon>Pleodorina</taxon>
    </lineage>
</organism>
<dbReference type="InterPro" id="IPR011013">
    <property type="entry name" value="Gal_mutarotase_sf_dom"/>
</dbReference>
<evidence type="ECO:0000313" key="2">
    <source>
        <dbReference type="Proteomes" id="UP001165080"/>
    </source>
</evidence>
<evidence type="ECO:0000313" key="1">
    <source>
        <dbReference type="EMBL" id="GLC62076.1"/>
    </source>
</evidence>
<keyword evidence="2" id="KW-1185">Reference proteome</keyword>
<dbReference type="PANTHER" id="PTHR10091">
    <property type="entry name" value="ALDOSE-1-EPIMERASE"/>
    <property type="match status" value="1"/>
</dbReference>
<dbReference type="GO" id="GO:0004034">
    <property type="term" value="F:aldose 1-epimerase activity"/>
    <property type="evidence" value="ECO:0007669"/>
    <property type="project" value="TreeGrafter"/>
</dbReference>
<dbReference type="Gene3D" id="2.70.98.10">
    <property type="match status" value="1"/>
</dbReference>
<name>A0A9W6C2T4_9CHLO</name>
<gene>
    <name evidence="1" type="primary">PLESTB003076</name>
    <name evidence="1" type="ORF">PLESTB_001837900</name>
</gene>
<dbReference type="GO" id="GO:0005737">
    <property type="term" value="C:cytoplasm"/>
    <property type="evidence" value="ECO:0007669"/>
    <property type="project" value="TreeGrafter"/>
</dbReference>
<dbReference type="PANTHER" id="PTHR10091:SF0">
    <property type="entry name" value="GALACTOSE MUTAROTASE"/>
    <property type="match status" value="1"/>
</dbReference>
<dbReference type="Pfam" id="PF01263">
    <property type="entry name" value="Aldose_epim"/>
    <property type="match status" value="1"/>
</dbReference>
<proteinExistence type="predicted"/>
<sequence>MTESIHDLGQGFWSIRGDLRIGGVLNVGTQASLVRLGTGRFVMLDSYPLSGAIRDTVMDLTDGGRAVQAVLNLHPFHTLHCAATARDFPDAVLFGSHRHRLRHPDLNWRPEPVEAPEVQDMFADDLTFSLPRGIDYVSRNERVHAGSLLAWHPASRTLHVDDTINLMPVPRLLRGVFPNPRVFLHPTLPQALLPQAGAVRDFRDWLQGLAGLTRDLRWLCAAHSGLREFEPGQFKGELLAAFRRVEDKLAKAEARRGVQAVDLQAGRLRARVLTFGGIVQDLRLDGIDHPLVLGHPDPATYLTDPFRHVGALVGRYANRIAGARIRLSGRVHDLDANEGPNCLHGGTDGASVRLWRITRAAPDAVTLALDFADGEMGFPGAMQALATLSLGDHDGTASFSVALQATATRPTPCNLTHHGYWTLSPDGAADQMLRIDADRYLPVNDALIPLPDAPAPVTGTRFDFRTARPLGDAGLDHCWCLADGHGPLRQGADDRARASGL</sequence>
<dbReference type="GO" id="GO:0006006">
    <property type="term" value="P:glucose metabolic process"/>
    <property type="evidence" value="ECO:0007669"/>
    <property type="project" value="TreeGrafter"/>
</dbReference>
<dbReference type="InterPro" id="IPR008183">
    <property type="entry name" value="Aldose_1/G6P_1-epimerase"/>
</dbReference>
<dbReference type="Proteomes" id="UP001165080">
    <property type="component" value="Unassembled WGS sequence"/>
</dbReference>
<protein>
    <recommendedName>
        <fullName evidence="3">Aldose 1-epimerase</fullName>
    </recommendedName>
</protein>
<accession>A0A9W6C2T4</accession>
<dbReference type="EMBL" id="BRXU01000058">
    <property type="protein sequence ID" value="GLC62076.1"/>
    <property type="molecule type" value="Genomic_DNA"/>
</dbReference>
<dbReference type="AlphaFoldDB" id="A0A9W6C2T4"/>
<dbReference type="GO" id="GO:0033499">
    <property type="term" value="P:galactose catabolic process via UDP-galactose, Leloir pathway"/>
    <property type="evidence" value="ECO:0007669"/>
    <property type="project" value="TreeGrafter"/>
</dbReference>